<proteinExistence type="predicted"/>
<gene>
    <name evidence="1" type="ORF">PACLA_8A081084</name>
</gene>
<dbReference type="EMBL" id="CACRXK020002138">
    <property type="protein sequence ID" value="CAB3992859.1"/>
    <property type="molecule type" value="Genomic_DNA"/>
</dbReference>
<evidence type="ECO:0000313" key="2">
    <source>
        <dbReference type="Proteomes" id="UP001152795"/>
    </source>
</evidence>
<comment type="caution">
    <text evidence="1">The sequence shown here is derived from an EMBL/GenBank/DDBJ whole genome shotgun (WGS) entry which is preliminary data.</text>
</comment>
<organism evidence="1 2">
    <name type="scientific">Paramuricea clavata</name>
    <name type="common">Red gorgonian</name>
    <name type="synonym">Violescent sea-whip</name>
    <dbReference type="NCBI Taxonomy" id="317549"/>
    <lineage>
        <taxon>Eukaryota</taxon>
        <taxon>Metazoa</taxon>
        <taxon>Cnidaria</taxon>
        <taxon>Anthozoa</taxon>
        <taxon>Octocorallia</taxon>
        <taxon>Malacalcyonacea</taxon>
        <taxon>Plexauridae</taxon>
        <taxon>Paramuricea</taxon>
    </lineage>
</organism>
<dbReference type="Proteomes" id="UP001152795">
    <property type="component" value="Unassembled WGS sequence"/>
</dbReference>
<dbReference type="AlphaFoldDB" id="A0A6S7GS67"/>
<name>A0A6S7GS67_PARCT</name>
<accession>A0A6S7GS67</accession>
<sequence>MSLSDDGPSLVTCKLYLYFSLLYVLGLCEIRSCLKIDSINLPTTSIFSTDLLHIFIASEHTTVFSMVMAAQMGGGAKMKPTLTVPLFDQDQKGVAHVIYSPNDIIGEKFQCL</sequence>
<protein>
    <submittedName>
        <fullName evidence="1">Uncharacterized protein</fullName>
    </submittedName>
</protein>
<keyword evidence="2" id="KW-1185">Reference proteome</keyword>
<reference evidence="1" key="1">
    <citation type="submission" date="2020-04" db="EMBL/GenBank/DDBJ databases">
        <authorList>
            <person name="Alioto T."/>
            <person name="Alioto T."/>
            <person name="Gomez Garrido J."/>
        </authorList>
    </citation>
    <scope>NUCLEOTIDE SEQUENCE</scope>
    <source>
        <strain evidence="1">A484AB</strain>
    </source>
</reference>
<evidence type="ECO:0000313" key="1">
    <source>
        <dbReference type="EMBL" id="CAB3992859.1"/>
    </source>
</evidence>